<dbReference type="InterPro" id="IPR006429">
    <property type="entry name" value="Phage_lambda_portal"/>
</dbReference>
<dbReference type="EMBL" id="BK015080">
    <property type="protein sequence ID" value="DAD90221.1"/>
    <property type="molecule type" value="Genomic_DNA"/>
</dbReference>
<protein>
    <submittedName>
        <fullName evidence="1">Portal protein</fullName>
    </submittedName>
</protein>
<organism evidence="1">
    <name type="scientific">Myoviridae sp. ct8ME27</name>
    <dbReference type="NCBI Taxonomy" id="2826622"/>
    <lineage>
        <taxon>Viruses</taxon>
        <taxon>Duplodnaviria</taxon>
        <taxon>Heunggongvirae</taxon>
        <taxon>Uroviricota</taxon>
        <taxon>Caudoviricetes</taxon>
    </lineage>
</organism>
<name>A0A8S5N639_9CAUD</name>
<sequence length="510" mass="57901">MFNIKAIFNKNKKNVKNVKKTRSFKGASRTRFTSWLMSTFAPINRDLESDLQTLIVRSRDLAKNNEIFRSHLNNMQKSIIGSQGFRLQSLVKNPDGTLNEEVNKEIEYAWWDYGKNMNGYISKCGQMGDIDLDVLILRTLVVDGEVFIRVDKNAKNPYGISFELLDSLQIDITKKQNRTSTQNAIVMGVEIDQYNKPVNYYFREATVDNYQVGKLVKIPADEIIHIYKHEFVGQARGYGDIVASIDSLKQLDDYAVAELFAAKVSACQGIFYERNGSSQSGDMLDANTTEEDQGVFVSELSPGEASIVPTGYTVKSVTPTHPNTNFSGFVKSIIRRIASSVGVSYNRLAHDYEAVNYSSLREASLDEAKTYSDIQRFLIDNWKTIQYSLWLKSYVINSTSNLIKPSHFKAYLDFSFIPRKDDLFDAAKDVVAVERRLKLGLTNPIMEIEARGNDVDDVLDGWIKWNDMLKKRNISFSDTEPLPLDVINQINEEINHPEIVDESISSSNDK</sequence>
<dbReference type="GO" id="GO:0019068">
    <property type="term" value="P:virion assembly"/>
    <property type="evidence" value="ECO:0007669"/>
    <property type="project" value="InterPro"/>
</dbReference>
<reference evidence="1" key="1">
    <citation type="journal article" date="2021" name="Proc. Natl. Acad. Sci. U.S.A.">
        <title>A Catalog of Tens of Thousands of Viruses from Human Metagenomes Reveals Hidden Associations with Chronic Diseases.</title>
        <authorList>
            <person name="Tisza M.J."/>
            <person name="Buck C.B."/>
        </authorList>
    </citation>
    <scope>NUCLEOTIDE SEQUENCE</scope>
    <source>
        <strain evidence="1">Ct8ME27</strain>
    </source>
</reference>
<dbReference type="Pfam" id="PF05136">
    <property type="entry name" value="Phage_portal_2"/>
    <property type="match status" value="1"/>
</dbReference>
<dbReference type="NCBIfam" id="TIGR01539">
    <property type="entry name" value="portal_lambda"/>
    <property type="match status" value="1"/>
</dbReference>
<proteinExistence type="predicted"/>
<accession>A0A8S5N639</accession>
<dbReference type="GO" id="GO:0005198">
    <property type="term" value="F:structural molecule activity"/>
    <property type="evidence" value="ECO:0007669"/>
    <property type="project" value="InterPro"/>
</dbReference>
<evidence type="ECO:0000313" key="1">
    <source>
        <dbReference type="EMBL" id="DAD90221.1"/>
    </source>
</evidence>